<accession>A0A1T3NSF4</accession>
<keyword evidence="1" id="KW-0328">Glycosyltransferase</keyword>
<dbReference type="GO" id="GO:0008713">
    <property type="term" value="F:ADP-heptose-lipopolysaccharide heptosyltransferase activity"/>
    <property type="evidence" value="ECO:0007669"/>
    <property type="project" value="TreeGrafter"/>
</dbReference>
<dbReference type="Proteomes" id="UP000190037">
    <property type="component" value="Unassembled WGS sequence"/>
</dbReference>
<dbReference type="RefSeq" id="WP_078973958.1">
    <property type="nucleotide sequence ID" value="NZ_MWQN01000001.1"/>
</dbReference>
<evidence type="ECO:0000256" key="1">
    <source>
        <dbReference type="ARBA" id="ARBA00022676"/>
    </source>
</evidence>
<sequence>MSAPHVLAVRLDAMGDVLVCGPAIRALAAGARTVTALVGPAGSGAANLLPGVDAVVEWDAPWVGFAPAPVTAEAVRELIEHVAGLRVDEAVVFTSFHQSSLPTALLLRLAGVRRISAISNDYPGSLLDARHRVDERRHVPEPLRALELAAVAGYPLPADDDGALAVRRPLPDVRAQTGEGPYVVVHPVASVPARSPSVHTWGRIVRALRAAGHRVLVTGSSADAPTTARVAELGGAGDLGGRTDLPRLAAVLAQARVVIAPNTGPAHLAAAVGTPVVSLFAPVVPAERWAPYGVPTVVLGDRNAACAGTRARHCPVPGHPCLESVEAEDVVVAVDELLVKGSAR</sequence>
<dbReference type="GO" id="GO:0005829">
    <property type="term" value="C:cytosol"/>
    <property type="evidence" value="ECO:0007669"/>
    <property type="project" value="TreeGrafter"/>
</dbReference>
<dbReference type="InterPro" id="IPR002201">
    <property type="entry name" value="Glyco_trans_9"/>
</dbReference>
<evidence type="ECO:0000256" key="2">
    <source>
        <dbReference type="ARBA" id="ARBA00022679"/>
    </source>
</evidence>
<dbReference type="AlphaFoldDB" id="A0A1T3NSF4"/>
<dbReference type="OrthoDB" id="9783989at2"/>
<dbReference type="Pfam" id="PF01075">
    <property type="entry name" value="Glyco_transf_9"/>
    <property type="match status" value="1"/>
</dbReference>
<dbReference type="GO" id="GO:0009244">
    <property type="term" value="P:lipopolysaccharide core region biosynthetic process"/>
    <property type="evidence" value="ECO:0007669"/>
    <property type="project" value="TreeGrafter"/>
</dbReference>
<dbReference type="CDD" id="cd03789">
    <property type="entry name" value="GT9_LPS_heptosyltransferase"/>
    <property type="match status" value="1"/>
</dbReference>
<dbReference type="PANTHER" id="PTHR30160">
    <property type="entry name" value="TETRAACYLDISACCHARIDE 4'-KINASE-RELATED"/>
    <property type="match status" value="1"/>
</dbReference>
<protein>
    <submittedName>
        <fullName evidence="3">Glycosyl transferase</fullName>
    </submittedName>
</protein>
<evidence type="ECO:0000313" key="3">
    <source>
        <dbReference type="EMBL" id="OPC79694.1"/>
    </source>
</evidence>
<dbReference type="EMBL" id="MWQN01000001">
    <property type="protein sequence ID" value="OPC79694.1"/>
    <property type="molecule type" value="Genomic_DNA"/>
</dbReference>
<dbReference type="InterPro" id="IPR051199">
    <property type="entry name" value="LPS_LOS_Heptosyltrfase"/>
</dbReference>
<proteinExistence type="predicted"/>
<name>A0A1T3NSF4_9ACTN</name>
<organism evidence="3 4">
    <name type="scientific">Embleya scabrispora</name>
    <dbReference type="NCBI Taxonomy" id="159449"/>
    <lineage>
        <taxon>Bacteria</taxon>
        <taxon>Bacillati</taxon>
        <taxon>Actinomycetota</taxon>
        <taxon>Actinomycetes</taxon>
        <taxon>Kitasatosporales</taxon>
        <taxon>Streptomycetaceae</taxon>
        <taxon>Embleya</taxon>
    </lineage>
</organism>
<keyword evidence="2 3" id="KW-0808">Transferase</keyword>
<gene>
    <name evidence="3" type="ORF">B4N89_00905</name>
</gene>
<dbReference type="PANTHER" id="PTHR30160:SF1">
    <property type="entry name" value="LIPOPOLYSACCHARIDE 1,2-N-ACETYLGLUCOSAMINETRANSFERASE-RELATED"/>
    <property type="match status" value="1"/>
</dbReference>
<comment type="caution">
    <text evidence="3">The sequence shown here is derived from an EMBL/GenBank/DDBJ whole genome shotgun (WGS) entry which is preliminary data.</text>
</comment>
<dbReference type="STRING" id="159449.B4N89_00905"/>
<reference evidence="3 4" key="1">
    <citation type="submission" date="2017-03" db="EMBL/GenBank/DDBJ databases">
        <title>Draft genome sequence of Streptomyces scabrisporus NF3, endophyte isolated from Amphipterygium adstringens.</title>
        <authorList>
            <person name="Vazquez M."/>
            <person name="Ceapa C.D."/>
            <person name="Rodriguez Luna D."/>
            <person name="Sanchez Esquivel S."/>
        </authorList>
    </citation>
    <scope>NUCLEOTIDE SEQUENCE [LARGE SCALE GENOMIC DNA]</scope>
    <source>
        <strain evidence="3 4">NF3</strain>
    </source>
</reference>
<keyword evidence="4" id="KW-1185">Reference proteome</keyword>
<evidence type="ECO:0000313" key="4">
    <source>
        <dbReference type="Proteomes" id="UP000190037"/>
    </source>
</evidence>
<dbReference type="SUPFAM" id="SSF53756">
    <property type="entry name" value="UDP-Glycosyltransferase/glycogen phosphorylase"/>
    <property type="match status" value="1"/>
</dbReference>
<dbReference type="Gene3D" id="3.40.50.2000">
    <property type="entry name" value="Glycogen Phosphorylase B"/>
    <property type="match status" value="2"/>
</dbReference>